<evidence type="ECO:0000313" key="2">
    <source>
        <dbReference type="EMBL" id="KZO89807.1"/>
    </source>
</evidence>
<feature type="chain" id="PRO_5007886440" description="Secreted protein" evidence="1">
    <location>
        <begin position="28"/>
        <end position="88"/>
    </location>
</feature>
<dbReference type="Proteomes" id="UP000076738">
    <property type="component" value="Unassembled WGS sequence"/>
</dbReference>
<reference evidence="2 3" key="1">
    <citation type="journal article" date="2016" name="Mol. Biol. Evol.">
        <title>Comparative Genomics of Early-Diverging Mushroom-Forming Fungi Provides Insights into the Origins of Lignocellulose Decay Capabilities.</title>
        <authorList>
            <person name="Nagy L.G."/>
            <person name="Riley R."/>
            <person name="Tritt A."/>
            <person name="Adam C."/>
            <person name="Daum C."/>
            <person name="Floudas D."/>
            <person name="Sun H."/>
            <person name="Yadav J.S."/>
            <person name="Pangilinan J."/>
            <person name="Larsson K.H."/>
            <person name="Matsuura K."/>
            <person name="Barry K."/>
            <person name="Labutti K."/>
            <person name="Kuo R."/>
            <person name="Ohm R.A."/>
            <person name="Bhattacharya S.S."/>
            <person name="Shirouzu T."/>
            <person name="Yoshinaga Y."/>
            <person name="Martin F.M."/>
            <person name="Grigoriev I.V."/>
            <person name="Hibbett D.S."/>
        </authorList>
    </citation>
    <scope>NUCLEOTIDE SEQUENCE [LARGE SCALE GENOMIC DNA]</scope>
    <source>
        <strain evidence="2 3">TUFC12733</strain>
    </source>
</reference>
<name>A0A167FSW3_CALVF</name>
<organism evidence="2 3">
    <name type="scientific">Calocera viscosa (strain TUFC12733)</name>
    <dbReference type="NCBI Taxonomy" id="1330018"/>
    <lineage>
        <taxon>Eukaryota</taxon>
        <taxon>Fungi</taxon>
        <taxon>Dikarya</taxon>
        <taxon>Basidiomycota</taxon>
        <taxon>Agaricomycotina</taxon>
        <taxon>Dacrymycetes</taxon>
        <taxon>Dacrymycetales</taxon>
        <taxon>Dacrymycetaceae</taxon>
        <taxon>Calocera</taxon>
    </lineage>
</organism>
<dbReference type="EMBL" id="KV417364">
    <property type="protein sequence ID" value="KZO89807.1"/>
    <property type="molecule type" value="Genomic_DNA"/>
</dbReference>
<keyword evidence="3" id="KW-1185">Reference proteome</keyword>
<sequence>MSSHCQQPVKALLARLLVAGAAECSEGRWWSLQSEMGGEPECDGWRELTAHVIVPRRCPPYELVATRPLAQLSTMDPLAGLDDNGGKW</sequence>
<evidence type="ECO:0008006" key="4">
    <source>
        <dbReference type="Google" id="ProtNLM"/>
    </source>
</evidence>
<feature type="signal peptide" evidence="1">
    <location>
        <begin position="1"/>
        <end position="27"/>
    </location>
</feature>
<protein>
    <recommendedName>
        <fullName evidence="4">Secreted protein</fullName>
    </recommendedName>
</protein>
<gene>
    <name evidence="2" type="ORF">CALVIDRAFT_438563</name>
</gene>
<keyword evidence="1" id="KW-0732">Signal</keyword>
<dbReference type="AlphaFoldDB" id="A0A167FSW3"/>
<evidence type="ECO:0000256" key="1">
    <source>
        <dbReference type="SAM" id="SignalP"/>
    </source>
</evidence>
<accession>A0A167FSW3</accession>
<proteinExistence type="predicted"/>
<evidence type="ECO:0000313" key="3">
    <source>
        <dbReference type="Proteomes" id="UP000076738"/>
    </source>
</evidence>